<gene>
    <name evidence="3" type="ORF">CYPRO_3052</name>
</gene>
<keyword evidence="1" id="KW-0812">Transmembrane</keyword>
<dbReference type="InterPro" id="IPR010559">
    <property type="entry name" value="Sig_transdc_His_kin_internal"/>
</dbReference>
<dbReference type="RefSeq" id="WP_114985401.1">
    <property type="nucleotide sequence ID" value="NZ_CP027806.1"/>
</dbReference>
<evidence type="ECO:0000313" key="4">
    <source>
        <dbReference type="Proteomes" id="UP000254808"/>
    </source>
</evidence>
<protein>
    <submittedName>
        <fullName evidence="3">Two component regulator propeller</fullName>
    </submittedName>
</protein>
<evidence type="ECO:0000256" key="1">
    <source>
        <dbReference type="SAM" id="Phobius"/>
    </source>
</evidence>
<keyword evidence="4" id="KW-1185">Reference proteome</keyword>
<dbReference type="SUPFAM" id="SSF55874">
    <property type="entry name" value="ATPase domain of HSP90 chaperone/DNA topoisomerase II/histidine kinase"/>
    <property type="match status" value="1"/>
</dbReference>
<reference evidence="3 4" key="1">
    <citation type="submission" date="2018-03" db="EMBL/GenBank/DDBJ databases">
        <title>Phenotypic and genomic properties of Cyclonatronum proteinivorum gen. nov., sp. nov., a haloalkaliphilic bacteroidete from soda lakes possessing Na+-translocating rhodopsin.</title>
        <authorList>
            <person name="Toshchakov S.V."/>
            <person name="Korzhenkov A."/>
            <person name="Samarov N.I."/>
            <person name="Kublanov I.V."/>
            <person name="Muntyan M.S."/>
            <person name="Sorokin D.Y."/>
        </authorList>
    </citation>
    <scope>NUCLEOTIDE SEQUENCE [LARGE SCALE GENOMIC DNA]</scope>
    <source>
        <strain evidence="3 4">Omega</strain>
    </source>
</reference>
<dbReference type="Pfam" id="PF06580">
    <property type="entry name" value="His_kinase"/>
    <property type="match status" value="1"/>
</dbReference>
<dbReference type="EMBL" id="CP027806">
    <property type="protein sequence ID" value="AXJ02289.1"/>
    <property type="molecule type" value="Genomic_DNA"/>
</dbReference>
<feature type="transmembrane region" description="Helical" evidence="1">
    <location>
        <begin position="766"/>
        <end position="787"/>
    </location>
</feature>
<keyword evidence="1" id="KW-0472">Membrane</keyword>
<dbReference type="Gene3D" id="3.30.565.10">
    <property type="entry name" value="Histidine kinase-like ATPase, C-terminal domain"/>
    <property type="match status" value="1"/>
</dbReference>
<dbReference type="InterPro" id="IPR011047">
    <property type="entry name" value="Quinoprotein_ADH-like_sf"/>
</dbReference>
<sequence length="1011" mass="111518">MKLPSVSSSAILHCLIRAVIVWLLYAVAAGAGHFFEVSPANAQISSPDNILPGTIVYDMVQDTSGNLWFGTESGLTRYDGHSFKRYTTADGLPGNSILQLGADASGRVWALDFTGSVSYVHRGVVHTPTTSALLRDAVVPNFVPTSIYTQADTVWVSWELNKVMRITPARADVMQLNKGSKDVSVRHMASDGRGNLLLATLDSLYTVPTPQLQMETSTQRSFSSGRPFSYKGVPFAPAGQQWRSMLTDERLNPQGLNIPAAWQGDDAISMRFPYPQIRGQMFSASETTDGYIAVGTTEGMFFIPPDPDAPLTEVLDGMFVNRVLTDKEGNIWASTLGSGVFKFPAGFWKIRGFNAADAGLPALRSVRIMGDGTVFYGTASEFFGRYGSEGLATDRLPQKFASRYGFQLLIIDEWGGDIVLASSSTLFIGNRHEDGTVDFENGQYLHLGGPKQLVIVSDTLMYVGASMGILKAERGASGEVKLEPLYTGRVTSLASHPEKGLIAGGAQGLWRLEEGELLPYQPALEKSQITDLKLLNQDSLLIATNGFGLWKLSLSENRLIRLFEEDERLLSIREFKIDEYGNWWLASSSGLFHYDPAAEVLSLRDTGNIRRLDVRSGSLAYLTSASAVMSDAASFPLPEIALQFNPPRLLADDILIPLIPASQPGAAAQDGKLLSYETASLPYRTRLLQLETSVPHFRTEGNIQYHFRLLPADQAWQATAVPDFSFRILRPGSYELSIRAEATGAQPSPELHIPFVIEAPFWQKSWFLGITMMGLIGLVMLGINIQLMRIERRERIKLEQYKKTVELEQQALTAMMNPHFIFNVLNAIRQYISTQQEGKADTYLQLFARLIRLQLEATFRKKITLKEEISLLEMYAELEMARLPQTVQFRISVDAELQDELDEIEIPPMLIQPFLENALLHGIKPGAKPGLVTLVFSLAGDSCLKVTLQDNGVGMASVSAQPAKDSKHTSLALTLIRQRLELMRPEIKPDEVLSISSTAGEGTSVSFEIPI</sequence>
<dbReference type="Proteomes" id="UP000254808">
    <property type="component" value="Chromosome"/>
</dbReference>
<dbReference type="Gene3D" id="2.60.40.10">
    <property type="entry name" value="Immunoglobulins"/>
    <property type="match status" value="1"/>
</dbReference>
<dbReference type="OrthoDB" id="9809670at2"/>
<dbReference type="PANTHER" id="PTHR34220:SF7">
    <property type="entry name" value="SENSOR HISTIDINE KINASE YPDA"/>
    <property type="match status" value="1"/>
</dbReference>
<dbReference type="InterPro" id="IPR015943">
    <property type="entry name" value="WD40/YVTN_repeat-like_dom_sf"/>
</dbReference>
<dbReference type="SUPFAM" id="SSF50998">
    <property type="entry name" value="Quinoprotein alcohol dehydrogenase-like"/>
    <property type="match status" value="1"/>
</dbReference>
<dbReference type="Pfam" id="PF07494">
    <property type="entry name" value="Reg_prop"/>
    <property type="match status" value="1"/>
</dbReference>
<dbReference type="GO" id="GO:0000155">
    <property type="term" value="F:phosphorelay sensor kinase activity"/>
    <property type="evidence" value="ECO:0007669"/>
    <property type="project" value="InterPro"/>
</dbReference>
<dbReference type="Gene3D" id="2.130.10.10">
    <property type="entry name" value="YVTN repeat-like/Quinoprotein amine dehydrogenase"/>
    <property type="match status" value="3"/>
</dbReference>
<dbReference type="InterPro" id="IPR050640">
    <property type="entry name" value="Bact_2-comp_sensor_kinase"/>
</dbReference>
<dbReference type="InterPro" id="IPR013783">
    <property type="entry name" value="Ig-like_fold"/>
</dbReference>
<proteinExistence type="predicted"/>
<evidence type="ECO:0000313" key="3">
    <source>
        <dbReference type="EMBL" id="AXJ02289.1"/>
    </source>
</evidence>
<organism evidence="3 4">
    <name type="scientific">Cyclonatronum proteinivorum</name>
    <dbReference type="NCBI Taxonomy" id="1457365"/>
    <lineage>
        <taxon>Bacteria</taxon>
        <taxon>Pseudomonadati</taxon>
        <taxon>Balneolota</taxon>
        <taxon>Balneolia</taxon>
        <taxon>Balneolales</taxon>
        <taxon>Cyclonatronaceae</taxon>
        <taxon>Cyclonatronum</taxon>
    </lineage>
</organism>
<accession>A0A345UP87</accession>
<dbReference type="InterPro" id="IPR036890">
    <property type="entry name" value="HATPase_C_sf"/>
</dbReference>
<keyword evidence="1" id="KW-1133">Transmembrane helix</keyword>
<feature type="transmembrane region" description="Helical" evidence="1">
    <location>
        <begin position="12"/>
        <end position="35"/>
    </location>
</feature>
<name>A0A345UP87_9BACT</name>
<dbReference type="InterPro" id="IPR011110">
    <property type="entry name" value="Reg_prop"/>
</dbReference>
<dbReference type="PANTHER" id="PTHR34220">
    <property type="entry name" value="SENSOR HISTIDINE KINASE YPDA"/>
    <property type="match status" value="1"/>
</dbReference>
<dbReference type="SUPFAM" id="SSF63829">
    <property type="entry name" value="Calcium-dependent phosphotriesterase"/>
    <property type="match status" value="1"/>
</dbReference>
<evidence type="ECO:0000259" key="2">
    <source>
        <dbReference type="Pfam" id="PF06580"/>
    </source>
</evidence>
<feature type="domain" description="Signal transduction histidine kinase internal region" evidence="2">
    <location>
        <begin position="808"/>
        <end position="885"/>
    </location>
</feature>
<dbReference type="AlphaFoldDB" id="A0A345UP87"/>
<dbReference type="GO" id="GO:0016020">
    <property type="term" value="C:membrane"/>
    <property type="evidence" value="ECO:0007669"/>
    <property type="project" value="InterPro"/>
</dbReference>
<dbReference type="KEGG" id="cprv:CYPRO_3052"/>